<organism evidence="1">
    <name type="scientific">Anguilla anguilla</name>
    <name type="common">European freshwater eel</name>
    <name type="synonym">Muraena anguilla</name>
    <dbReference type="NCBI Taxonomy" id="7936"/>
    <lineage>
        <taxon>Eukaryota</taxon>
        <taxon>Metazoa</taxon>
        <taxon>Chordata</taxon>
        <taxon>Craniata</taxon>
        <taxon>Vertebrata</taxon>
        <taxon>Euteleostomi</taxon>
        <taxon>Actinopterygii</taxon>
        <taxon>Neopterygii</taxon>
        <taxon>Teleostei</taxon>
        <taxon>Anguilliformes</taxon>
        <taxon>Anguillidae</taxon>
        <taxon>Anguilla</taxon>
    </lineage>
</organism>
<reference evidence="1" key="2">
    <citation type="journal article" date="2015" name="Fish Shellfish Immunol.">
        <title>Early steps in the European eel (Anguilla anguilla)-Vibrio vulnificus interaction in the gills: Role of the RtxA13 toxin.</title>
        <authorList>
            <person name="Callol A."/>
            <person name="Pajuelo D."/>
            <person name="Ebbesson L."/>
            <person name="Teles M."/>
            <person name="MacKenzie S."/>
            <person name="Amaro C."/>
        </authorList>
    </citation>
    <scope>NUCLEOTIDE SEQUENCE</scope>
</reference>
<proteinExistence type="predicted"/>
<protein>
    <submittedName>
        <fullName evidence="1">Uncharacterized protein</fullName>
    </submittedName>
</protein>
<reference evidence="1" key="1">
    <citation type="submission" date="2014-11" db="EMBL/GenBank/DDBJ databases">
        <authorList>
            <person name="Amaro Gonzalez C."/>
        </authorList>
    </citation>
    <scope>NUCLEOTIDE SEQUENCE</scope>
</reference>
<evidence type="ECO:0000313" key="1">
    <source>
        <dbReference type="EMBL" id="JAH91646.1"/>
    </source>
</evidence>
<sequence length="40" mass="4807">MVHVFKVSFAPLRESRSMFCSFLFCQHVYCMTNRKTFDVL</sequence>
<dbReference type="AlphaFoldDB" id="A0A0E9WMV4"/>
<name>A0A0E9WMV4_ANGAN</name>
<accession>A0A0E9WMV4</accession>
<dbReference type="EMBL" id="GBXM01016931">
    <property type="protein sequence ID" value="JAH91646.1"/>
    <property type="molecule type" value="Transcribed_RNA"/>
</dbReference>